<evidence type="ECO:0000256" key="8">
    <source>
        <dbReference type="HAMAP-Rule" id="MF_00137"/>
    </source>
</evidence>
<accession>A0A7C3MNJ3</accession>
<evidence type="ECO:0000256" key="3">
    <source>
        <dbReference type="ARBA" id="ARBA00022598"/>
    </source>
</evidence>
<dbReference type="GO" id="GO:0005737">
    <property type="term" value="C:cytoplasm"/>
    <property type="evidence" value="ECO:0007669"/>
    <property type="project" value="TreeGrafter"/>
</dbReference>
<keyword evidence="5 8" id="KW-0658">Purine biosynthesis</keyword>
<feature type="domain" description="SAICAR synthetase/ADE2 N-terminal" evidence="9">
    <location>
        <begin position="22"/>
        <end position="254"/>
    </location>
</feature>
<dbReference type="InterPro" id="IPR001636">
    <property type="entry name" value="SAICAR_synth"/>
</dbReference>
<dbReference type="GO" id="GO:0006189">
    <property type="term" value="P:'de novo' IMP biosynthetic process"/>
    <property type="evidence" value="ECO:0007669"/>
    <property type="project" value="UniProtKB-UniRule"/>
</dbReference>
<evidence type="ECO:0000256" key="7">
    <source>
        <dbReference type="ARBA" id="ARBA00048475"/>
    </source>
</evidence>
<protein>
    <recommendedName>
        <fullName evidence="8">Phosphoribosylaminoimidazole-succinocarboxamide synthase</fullName>
        <ecNumber evidence="8">6.3.2.6</ecNumber>
    </recommendedName>
    <alternativeName>
        <fullName evidence="8">SAICAR synthetase</fullName>
    </alternativeName>
</protein>
<evidence type="ECO:0000256" key="4">
    <source>
        <dbReference type="ARBA" id="ARBA00022741"/>
    </source>
</evidence>
<dbReference type="Pfam" id="PF01259">
    <property type="entry name" value="SAICAR_synt"/>
    <property type="match status" value="1"/>
</dbReference>
<dbReference type="SUPFAM" id="SSF56104">
    <property type="entry name" value="SAICAR synthase-like"/>
    <property type="match status" value="1"/>
</dbReference>
<dbReference type="EMBL" id="DTIN01000013">
    <property type="protein sequence ID" value="HFX13252.1"/>
    <property type="molecule type" value="Genomic_DNA"/>
</dbReference>
<comment type="catalytic activity">
    <reaction evidence="7 8">
        <text>5-amino-1-(5-phospho-D-ribosyl)imidazole-4-carboxylate + L-aspartate + ATP = (2S)-2-[5-amino-1-(5-phospho-beta-D-ribosyl)imidazole-4-carboxamido]succinate + ADP + phosphate + 2 H(+)</text>
        <dbReference type="Rhea" id="RHEA:22628"/>
        <dbReference type="ChEBI" id="CHEBI:15378"/>
        <dbReference type="ChEBI" id="CHEBI:29991"/>
        <dbReference type="ChEBI" id="CHEBI:30616"/>
        <dbReference type="ChEBI" id="CHEBI:43474"/>
        <dbReference type="ChEBI" id="CHEBI:58443"/>
        <dbReference type="ChEBI" id="CHEBI:77657"/>
        <dbReference type="ChEBI" id="CHEBI:456216"/>
        <dbReference type="EC" id="6.3.2.6"/>
    </reaction>
</comment>
<evidence type="ECO:0000256" key="5">
    <source>
        <dbReference type="ARBA" id="ARBA00022755"/>
    </source>
</evidence>
<dbReference type="UniPathway" id="UPA00074">
    <property type="reaction ID" value="UER00131"/>
</dbReference>
<comment type="caution">
    <text evidence="10">The sequence shown here is derived from an EMBL/GenBank/DDBJ whole genome shotgun (WGS) entry which is preliminary data.</text>
</comment>
<dbReference type="HAMAP" id="MF_00137">
    <property type="entry name" value="SAICAR_synth"/>
    <property type="match status" value="1"/>
</dbReference>
<evidence type="ECO:0000256" key="1">
    <source>
        <dbReference type="ARBA" id="ARBA00004672"/>
    </source>
</evidence>
<dbReference type="InterPro" id="IPR028923">
    <property type="entry name" value="SAICAR_synt/ADE2_N"/>
</dbReference>
<evidence type="ECO:0000259" key="9">
    <source>
        <dbReference type="Pfam" id="PF01259"/>
    </source>
</evidence>
<name>A0A7C3MNJ3_DICTH</name>
<dbReference type="GO" id="GO:0004639">
    <property type="term" value="F:phosphoribosylaminoimidazolesuccinocarboxamide synthase activity"/>
    <property type="evidence" value="ECO:0007669"/>
    <property type="project" value="UniProtKB-UniRule"/>
</dbReference>
<gene>
    <name evidence="8" type="primary">purC</name>
    <name evidence="10" type="ORF">ENW00_03710</name>
</gene>
<dbReference type="NCBIfam" id="TIGR00081">
    <property type="entry name" value="purC"/>
    <property type="match status" value="1"/>
</dbReference>
<dbReference type="AlphaFoldDB" id="A0A7C3MNJ3"/>
<comment type="similarity">
    <text evidence="2 8">Belongs to the SAICAR synthetase family.</text>
</comment>
<comment type="pathway">
    <text evidence="1 8">Purine metabolism; IMP biosynthesis via de novo pathway; 5-amino-1-(5-phospho-D-ribosyl)imidazole-4-carboxamide from 5-amino-1-(5-phospho-D-ribosyl)imidazole-4-carboxylate: step 1/2.</text>
</comment>
<organism evidence="10">
    <name type="scientific">Dictyoglomus thermophilum</name>
    <dbReference type="NCBI Taxonomy" id="14"/>
    <lineage>
        <taxon>Bacteria</taxon>
        <taxon>Pseudomonadati</taxon>
        <taxon>Dictyoglomota</taxon>
        <taxon>Dictyoglomia</taxon>
        <taxon>Dictyoglomales</taxon>
        <taxon>Dictyoglomaceae</taxon>
        <taxon>Dictyoglomus</taxon>
    </lineage>
</organism>
<dbReference type="GO" id="GO:0005524">
    <property type="term" value="F:ATP binding"/>
    <property type="evidence" value="ECO:0007669"/>
    <property type="project" value="UniProtKB-KW"/>
</dbReference>
<sequence length="339" mass="39500">MGSVKDLIILENPSENSLGRGRFIFSDRYSVFDYGEMPDLIEDKGKAICIVTSFFFEKLENLGIKTHYIGVVEEDKVKSLSELKNTSNILEFKMVRVVKPELKDNIYDYSIFQSLKNNFLIPLEVIYRNSLPEGSSVFRRLKDGSLKMEDLGLNKIPRPGEKLEKPIVDFSTKLEVNDRYLSKEEAQKISGLTMEEFEKLINITLFIDDLITHEAEKISLINEDGKFEYAFDAERNFMVVDALGTLDECRFTYNGIPISKEIARIYYRKTEWYKEIEEAKKKDRFNWKNMVGSPPNLPKELKDLISSIYKAYANEITQREWFDAPPMKDLLNRLQELLQ</sequence>
<reference evidence="10" key="1">
    <citation type="journal article" date="2020" name="mSystems">
        <title>Genome- and Community-Level Interaction Insights into Carbon Utilization and Element Cycling Functions of Hydrothermarchaeota in Hydrothermal Sediment.</title>
        <authorList>
            <person name="Zhou Z."/>
            <person name="Liu Y."/>
            <person name="Xu W."/>
            <person name="Pan J."/>
            <person name="Luo Z.H."/>
            <person name="Li M."/>
        </authorList>
    </citation>
    <scope>NUCLEOTIDE SEQUENCE [LARGE SCALE GENOMIC DNA]</scope>
    <source>
        <strain evidence="10">SpSt-81</strain>
    </source>
</reference>
<dbReference type="PANTHER" id="PTHR43700:SF1">
    <property type="entry name" value="PHOSPHORIBOSYLAMINOIMIDAZOLE-SUCCINOCARBOXAMIDE SYNTHASE"/>
    <property type="match status" value="1"/>
</dbReference>
<proteinExistence type="inferred from homology"/>
<evidence type="ECO:0000256" key="2">
    <source>
        <dbReference type="ARBA" id="ARBA00010190"/>
    </source>
</evidence>
<keyword evidence="4 8" id="KW-0547">Nucleotide-binding</keyword>
<dbReference type="EC" id="6.3.2.6" evidence="8"/>
<evidence type="ECO:0000313" key="10">
    <source>
        <dbReference type="EMBL" id="HFX13252.1"/>
    </source>
</evidence>
<keyword evidence="6 8" id="KW-0067">ATP-binding</keyword>
<dbReference type="Gene3D" id="3.30.200.20">
    <property type="entry name" value="Phosphorylase Kinase, domain 1"/>
    <property type="match status" value="1"/>
</dbReference>
<keyword evidence="3 8" id="KW-0436">Ligase</keyword>
<dbReference type="PANTHER" id="PTHR43700">
    <property type="entry name" value="PHOSPHORIBOSYLAMINOIMIDAZOLE-SUCCINOCARBOXAMIDE SYNTHASE"/>
    <property type="match status" value="1"/>
</dbReference>
<evidence type="ECO:0000256" key="6">
    <source>
        <dbReference type="ARBA" id="ARBA00022840"/>
    </source>
</evidence>
<dbReference type="Gene3D" id="3.30.470.20">
    <property type="entry name" value="ATP-grasp fold, B domain"/>
    <property type="match status" value="1"/>
</dbReference>